<dbReference type="PANTHER" id="PTHR21262:SF36">
    <property type="entry name" value="BIFUNCTIONAL (P)PPGPP SYNTHASE_HYDROLASE SPOT"/>
    <property type="match status" value="1"/>
</dbReference>
<dbReference type="FunFam" id="1.10.3210.10:FF:000001">
    <property type="entry name" value="GTP pyrophosphokinase RelA"/>
    <property type="match status" value="1"/>
</dbReference>
<dbReference type="InterPro" id="IPR045865">
    <property type="entry name" value="ACT-like_dom_sf"/>
</dbReference>
<dbReference type="CDD" id="cd00077">
    <property type="entry name" value="HDc"/>
    <property type="match status" value="1"/>
</dbReference>
<evidence type="ECO:0000259" key="6">
    <source>
        <dbReference type="PROSITE" id="PS51671"/>
    </source>
</evidence>
<dbReference type="PANTHER" id="PTHR21262">
    <property type="entry name" value="GUANOSINE-3',5'-BIS DIPHOSPHATE 3'-PYROPHOSPHOHYDROLASE"/>
    <property type="match status" value="1"/>
</dbReference>
<dbReference type="SUPFAM" id="SSF81271">
    <property type="entry name" value="TGS-like"/>
    <property type="match status" value="1"/>
</dbReference>
<organism evidence="9 10">
    <name type="scientific">Dichelobacter nodosus (strain VCS1703A)</name>
    <dbReference type="NCBI Taxonomy" id="246195"/>
    <lineage>
        <taxon>Bacteria</taxon>
        <taxon>Pseudomonadati</taxon>
        <taxon>Pseudomonadota</taxon>
        <taxon>Gammaproteobacteria</taxon>
        <taxon>Cardiobacteriales</taxon>
        <taxon>Cardiobacteriaceae</taxon>
        <taxon>Dichelobacter</taxon>
    </lineage>
</organism>
<dbReference type="OrthoDB" id="9805041at2"/>
<evidence type="ECO:0000256" key="4">
    <source>
        <dbReference type="ARBA" id="ARBA00047968"/>
    </source>
</evidence>
<comment type="function">
    <text evidence="5">In eubacteria ppGpp (guanosine 3'-diphosphate 5'-diphosphate) is a mediator of the stringent response that coordinates a variety of cellular activities in response to changes in nutritional abundance.</text>
</comment>
<dbReference type="GO" id="GO:0008893">
    <property type="term" value="F:guanosine-3',5'-bis(diphosphate) 3'-diphosphatase activity"/>
    <property type="evidence" value="ECO:0007669"/>
    <property type="project" value="UniProtKB-EC"/>
</dbReference>
<name>A5EXW7_DICNV</name>
<dbReference type="UniPathway" id="UPA00908">
    <property type="reaction ID" value="UER00886"/>
</dbReference>
<evidence type="ECO:0000256" key="3">
    <source>
        <dbReference type="ARBA" id="ARBA00024387"/>
    </source>
</evidence>
<dbReference type="GO" id="GO:0015970">
    <property type="term" value="P:guanosine tetraphosphate biosynthetic process"/>
    <property type="evidence" value="ECO:0007669"/>
    <property type="project" value="UniProtKB-UniPathway"/>
</dbReference>
<evidence type="ECO:0000256" key="2">
    <source>
        <dbReference type="ARBA" id="ARBA00024329"/>
    </source>
</evidence>
<comment type="similarity">
    <text evidence="5">Belongs to the relA/spoT family.</text>
</comment>
<feature type="domain" description="HD" evidence="7">
    <location>
        <begin position="66"/>
        <end position="165"/>
    </location>
</feature>
<dbReference type="InterPro" id="IPR003607">
    <property type="entry name" value="HD/PDEase_dom"/>
</dbReference>
<dbReference type="PROSITE" id="PS51671">
    <property type="entry name" value="ACT"/>
    <property type="match status" value="1"/>
</dbReference>
<dbReference type="KEGG" id="dno:DNO_1020"/>
<dbReference type="GO" id="GO:0008728">
    <property type="term" value="F:GTP diphosphokinase activity"/>
    <property type="evidence" value="ECO:0007669"/>
    <property type="project" value="TreeGrafter"/>
</dbReference>
<protein>
    <recommendedName>
        <fullName evidence="3">guanosine-3',5'-bis(diphosphate) 3'-diphosphatase</fullName>
        <ecNumber evidence="3">3.1.7.2</ecNumber>
    </recommendedName>
</protein>
<evidence type="ECO:0000313" key="9">
    <source>
        <dbReference type="EMBL" id="ABQ13842.1"/>
    </source>
</evidence>
<dbReference type="Pfam" id="PF13291">
    <property type="entry name" value="ACT_4"/>
    <property type="match status" value="1"/>
</dbReference>
<dbReference type="FunFam" id="3.10.20.30:FF:000002">
    <property type="entry name" value="GTP pyrophosphokinase (RelA/SpoT)"/>
    <property type="match status" value="1"/>
</dbReference>
<dbReference type="Gene3D" id="3.30.70.260">
    <property type="match status" value="1"/>
</dbReference>
<evidence type="ECO:0000259" key="8">
    <source>
        <dbReference type="PROSITE" id="PS51880"/>
    </source>
</evidence>
<dbReference type="CDD" id="cd05399">
    <property type="entry name" value="NT_Rel-Spo_like"/>
    <property type="match status" value="1"/>
</dbReference>
<reference evidence="9 10" key="1">
    <citation type="journal article" date="2007" name="Nat. Biotechnol.">
        <title>Genome sequence and identification of candidate vaccine antigens from the animal pathogen Dichelobacter nodosus.</title>
        <authorList>
            <person name="Myers G.S."/>
            <person name="Parker D."/>
            <person name="Al-Hasani K."/>
            <person name="Kennan R.M."/>
            <person name="Seemann T."/>
            <person name="Ren Q."/>
            <person name="Badger J.H."/>
            <person name="Selengut J.D."/>
            <person name="Deboy R.T."/>
            <person name="Tettelin H."/>
            <person name="Boyce J.D."/>
            <person name="McCarl V.P."/>
            <person name="Han X."/>
            <person name="Nelson W.C."/>
            <person name="Madupu R."/>
            <person name="Mohamoud Y."/>
            <person name="Holley T."/>
            <person name="Fedorova N."/>
            <person name="Khouri H."/>
            <person name="Bottomley S.P."/>
            <person name="Whittington R.J."/>
            <person name="Adler B."/>
            <person name="Songer J.G."/>
            <person name="Rood J.I."/>
            <person name="Paulsen I.T."/>
        </authorList>
    </citation>
    <scope>NUCLEOTIDE SEQUENCE [LARGE SCALE GENOMIC DNA]</scope>
    <source>
        <strain evidence="9 10">VCS1703A</strain>
    </source>
</reference>
<comment type="pathway">
    <text evidence="2">Purine metabolism; ppGpp biosynthesis; ppGpp from GDP: step 1/1.</text>
</comment>
<dbReference type="Pfam" id="PF04607">
    <property type="entry name" value="RelA_SpoT"/>
    <property type="match status" value="1"/>
</dbReference>
<dbReference type="SUPFAM" id="SSF55021">
    <property type="entry name" value="ACT-like"/>
    <property type="match status" value="1"/>
</dbReference>
<dbReference type="InterPro" id="IPR033655">
    <property type="entry name" value="TGS_RelA/SpoT"/>
</dbReference>
<dbReference type="SMART" id="SM00471">
    <property type="entry name" value="HDc"/>
    <property type="match status" value="1"/>
</dbReference>
<evidence type="ECO:0000256" key="1">
    <source>
        <dbReference type="ARBA" id="ARBA00022801"/>
    </source>
</evidence>
<dbReference type="GO" id="GO:0042594">
    <property type="term" value="P:response to starvation"/>
    <property type="evidence" value="ECO:0007669"/>
    <property type="project" value="TreeGrafter"/>
</dbReference>
<dbReference type="InterPro" id="IPR043519">
    <property type="entry name" value="NT_sf"/>
</dbReference>
<dbReference type="CDD" id="cd01668">
    <property type="entry name" value="TGS_RSH"/>
    <property type="match status" value="1"/>
</dbReference>
<dbReference type="eggNOG" id="COG0317">
    <property type="taxonomic scope" value="Bacteria"/>
</dbReference>
<feature type="domain" description="ACT" evidence="6">
    <location>
        <begin position="649"/>
        <end position="723"/>
    </location>
</feature>
<keyword evidence="1 9" id="KW-0378">Hydrolase</keyword>
<dbReference type="SUPFAM" id="SSF81301">
    <property type="entry name" value="Nucleotidyltransferase"/>
    <property type="match status" value="1"/>
</dbReference>
<gene>
    <name evidence="9" type="primary">spoT</name>
    <name evidence="9" type="ordered locus">DNO_1020</name>
</gene>
<dbReference type="CDD" id="cd04876">
    <property type="entry name" value="ACT_RelA-SpoT"/>
    <property type="match status" value="1"/>
</dbReference>
<evidence type="ECO:0000256" key="5">
    <source>
        <dbReference type="RuleBase" id="RU003847"/>
    </source>
</evidence>
<dbReference type="STRING" id="246195.DNO_1020"/>
<dbReference type="AlphaFoldDB" id="A5EXW7"/>
<feature type="domain" description="TGS" evidence="8">
    <location>
        <begin position="411"/>
        <end position="472"/>
    </location>
</feature>
<dbReference type="Proteomes" id="UP000000248">
    <property type="component" value="Chromosome"/>
</dbReference>
<keyword evidence="10" id="KW-1185">Reference proteome</keyword>
<dbReference type="RefSeq" id="WP_012031332.1">
    <property type="nucleotide sequence ID" value="NC_009446.1"/>
</dbReference>
<dbReference type="Pfam" id="PF02824">
    <property type="entry name" value="TGS"/>
    <property type="match status" value="1"/>
</dbReference>
<dbReference type="EMBL" id="CP000513">
    <property type="protein sequence ID" value="ABQ13842.1"/>
    <property type="molecule type" value="Genomic_DNA"/>
</dbReference>
<dbReference type="HOGENOM" id="CLU_012300_3_0_6"/>
<comment type="catalytic activity">
    <reaction evidence="4">
        <text>guanosine 3',5'-bis(diphosphate) + H2O = GDP + diphosphate + H(+)</text>
        <dbReference type="Rhea" id="RHEA:14253"/>
        <dbReference type="ChEBI" id="CHEBI:15377"/>
        <dbReference type="ChEBI" id="CHEBI:15378"/>
        <dbReference type="ChEBI" id="CHEBI:33019"/>
        <dbReference type="ChEBI" id="CHEBI:58189"/>
        <dbReference type="ChEBI" id="CHEBI:77828"/>
        <dbReference type="EC" id="3.1.7.2"/>
    </reaction>
</comment>
<sequence length="723" mass="82305">MSVPAALSYAPFSGLTDAQQLEESYARLQKEVAHYLDPEDMAVLLRTAVYGAKAHEGQMRQSGGPYFTHPIAVAEILASQRFDLPVLQAGLLHDVLEDTAVSKAEMAATFGNEVTELVDGVSKLDRLKDQAPQQVQAESFKKMLVATTDDPRVIIIKLADRLHNMRTLGALRRDKRIRKAKETLDIYASIAGRLGLFYFRMQLEDLVFSHLYPWRYAVLQKHYQQRFANNHAAHKVRHDLLPTLKSMGIKASITKRQRHLWGVYQRMQRKQSFDAACRTIPIRIITDSIDDCYRVLGVLHGIYRPISGKFEDYIAAPKSNGYRSLHTSVLTASSEVLNVQIRTHDMHSLAEMGIIAIWYQHVKNRSVQLEKHTIEAEKYMRDWLSRLREVQNITHDPLEFYDAIKKELSPGDIHVYTPKGEVIDLPRGATPVDFAYAVHTRIGNHCAAAKVNGELYPIFRPLEIAQTVEIITRPESHPNIGWLQFVVTAKARAGVNHYIRSLQYKEAQQLGRELLDKSLHERGSSLRAMEETALQDYLVEQKITIQQLFDDIAHGQRQSGLVASTILGGKSWQELSKTETLYIHSALDSAISMASCCYPLPYEPIIGHFEPQVGIKIHRRQCMISEVNDSQDWIRVAWAQEVSGIFISLIELHVLDKPMIISQITHEIAAAGSNIRDFRLERHWQQENMRIIKCWLAVENRDHLAKVMRSLRGIDGVIAIQRS</sequence>
<dbReference type="SUPFAM" id="SSF109604">
    <property type="entry name" value="HD-domain/PDEase-like"/>
    <property type="match status" value="1"/>
</dbReference>
<dbReference type="Pfam" id="PF13328">
    <property type="entry name" value="HD_4"/>
    <property type="match status" value="1"/>
</dbReference>
<dbReference type="InterPro" id="IPR012675">
    <property type="entry name" value="Beta-grasp_dom_sf"/>
</dbReference>
<dbReference type="Gene3D" id="1.10.3210.10">
    <property type="entry name" value="Hypothetical protein af1432"/>
    <property type="match status" value="1"/>
</dbReference>
<dbReference type="SMART" id="SM00954">
    <property type="entry name" value="RelA_SpoT"/>
    <property type="match status" value="1"/>
</dbReference>
<dbReference type="GO" id="GO:0005886">
    <property type="term" value="C:plasma membrane"/>
    <property type="evidence" value="ECO:0007669"/>
    <property type="project" value="TreeGrafter"/>
</dbReference>
<dbReference type="EC" id="3.1.7.2" evidence="3"/>
<dbReference type="InterPro" id="IPR002912">
    <property type="entry name" value="ACT_dom"/>
</dbReference>
<proteinExistence type="inferred from homology"/>
<dbReference type="InterPro" id="IPR004811">
    <property type="entry name" value="RelA/Spo_fam"/>
</dbReference>
<dbReference type="PROSITE" id="PS51880">
    <property type="entry name" value="TGS"/>
    <property type="match status" value="1"/>
</dbReference>
<dbReference type="InterPro" id="IPR012676">
    <property type="entry name" value="TGS-like"/>
</dbReference>
<evidence type="ECO:0000259" key="7">
    <source>
        <dbReference type="PROSITE" id="PS51831"/>
    </source>
</evidence>
<dbReference type="Gene3D" id="3.10.20.30">
    <property type="match status" value="1"/>
</dbReference>
<evidence type="ECO:0000313" key="10">
    <source>
        <dbReference type="Proteomes" id="UP000000248"/>
    </source>
</evidence>
<dbReference type="InterPro" id="IPR007685">
    <property type="entry name" value="RelA_SpoT"/>
</dbReference>
<dbReference type="InterPro" id="IPR006674">
    <property type="entry name" value="HD_domain"/>
</dbReference>
<dbReference type="PROSITE" id="PS51831">
    <property type="entry name" value="HD"/>
    <property type="match status" value="1"/>
</dbReference>
<dbReference type="InterPro" id="IPR004095">
    <property type="entry name" value="TGS"/>
</dbReference>
<dbReference type="NCBIfam" id="TIGR00691">
    <property type="entry name" value="spoT_relA"/>
    <property type="match status" value="1"/>
</dbReference>
<accession>A5EXW7</accession>
<dbReference type="Gene3D" id="3.30.460.10">
    <property type="entry name" value="Beta Polymerase, domain 2"/>
    <property type="match status" value="1"/>
</dbReference>